<sequence length="66" mass="7502">MFVGIANFITVAHELQLIRSVKSRITAFPSPRELDRRTAVNQTPLQPTTKKAFPQINPQKDQLKTI</sequence>
<keyword evidence="3" id="KW-1185">Reference proteome</keyword>
<dbReference type="EMBL" id="CP012034">
    <property type="protein sequence ID" value="AKP67153.1"/>
    <property type="molecule type" value="Genomic_DNA"/>
</dbReference>
<evidence type="ECO:0000313" key="3">
    <source>
        <dbReference type="Proteomes" id="UP000036106"/>
    </source>
</evidence>
<dbReference type="KEGG" id="lgn:ABM34_06130"/>
<evidence type="ECO:0000313" key="2">
    <source>
        <dbReference type="EMBL" id="AKP67153.1"/>
    </source>
</evidence>
<dbReference type="AlphaFoldDB" id="A0A0H4QKC9"/>
<accession>A0A0H4QKC9</accession>
<feature type="region of interest" description="Disordered" evidence="1">
    <location>
        <begin position="41"/>
        <end position="66"/>
    </location>
</feature>
<name>A0A0H4QKC9_9LACO</name>
<protein>
    <submittedName>
        <fullName evidence="2">Uncharacterized protein</fullName>
    </submittedName>
</protein>
<organism evidence="2 3">
    <name type="scientific">Companilactobacillus ginsenosidimutans</name>
    <dbReference type="NCBI Taxonomy" id="1007676"/>
    <lineage>
        <taxon>Bacteria</taxon>
        <taxon>Bacillati</taxon>
        <taxon>Bacillota</taxon>
        <taxon>Bacilli</taxon>
        <taxon>Lactobacillales</taxon>
        <taxon>Lactobacillaceae</taxon>
        <taxon>Companilactobacillus</taxon>
    </lineage>
</organism>
<proteinExistence type="predicted"/>
<reference evidence="3" key="1">
    <citation type="submission" date="2015-07" db="EMBL/GenBank/DDBJ databases">
        <title>Lactobacillus ginsenosidimutans/EMML 3141/ whole genome sequencing.</title>
        <authorList>
            <person name="Kim M.K."/>
            <person name="Im W.-T."/>
            <person name="Srinivasan S."/>
            <person name="Lee J.-J."/>
        </authorList>
    </citation>
    <scope>NUCLEOTIDE SEQUENCE [LARGE SCALE GENOMIC DNA]</scope>
    <source>
        <strain evidence="3">EMML 3041</strain>
    </source>
</reference>
<dbReference type="Proteomes" id="UP000036106">
    <property type="component" value="Chromosome"/>
</dbReference>
<evidence type="ECO:0000256" key="1">
    <source>
        <dbReference type="SAM" id="MobiDB-lite"/>
    </source>
</evidence>
<gene>
    <name evidence="2" type="ORF">ABM34_06130</name>
</gene>